<comment type="subcellular location">
    <subcellularLocation>
        <location evidence="2">Cytoplasm</location>
    </subcellularLocation>
    <subcellularLocation>
        <location evidence="1">Nucleus</location>
    </subcellularLocation>
</comment>
<evidence type="ECO:0000256" key="14">
    <source>
        <dbReference type="PROSITE-ProRule" id="PRU01015"/>
    </source>
</evidence>
<evidence type="ECO:0000256" key="5">
    <source>
        <dbReference type="ARBA" id="ARBA00022490"/>
    </source>
</evidence>
<dbReference type="Gene3D" id="2.70.160.11">
    <property type="entry name" value="Hnrnp arginine n-methyltransferase1"/>
    <property type="match status" value="1"/>
</dbReference>
<evidence type="ECO:0000256" key="2">
    <source>
        <dbReference type="ARBA" id="ARBA00004496"/>
    </source>
</evidence>
<evidence type="ECO:0000313" key="16">
    <source>
        <dbReference type="EMBL" id="MBW13416.1"/>
    </source>
</evidence>
<dbReference type="GO" id="GO:0005634">
    <property type="term" value="C:nucleus"/>
    <property type="evidence" value="ECO:0007669"/>
    <property type="project" value="UniProtKB-SubCell"/>
</dbReference>
<keyword evidence="9" id="KW-0156">Chromatin regulator</keyword>
<evidence type="ECO:0000259" key="15">
    <source>
        <dbReference type="Pfam" id="PF22528"/>
    </source>
</evidence>
<dbReference type="AlphaFoldDB" id="A0A2H8TH17"/>
<evidence type="ECO:0000256" key="9">
    <source>
        <dbReference type="ARBA" id="ARBA00022853"/>
    </source>
</evidence>
<accession>A0A2H8TH17</accession>
<dbReference type="Gene3D" id="2.30.29.30">
    <property type="entry name" value="Pleckstrin-homology domain (PH domain)/Phosphotyrosine-binding domain (PTB)"/>
    <property type="match status" value="1"/>
</dbReference>
<dbReference type="Pfam" id="PF06325">
    <property type="entry name" value="PrmA"/>
    <property type="match status" value="1"/>
</dbReference>
<organism evidence="16">
    <name type="scientific">Melanaphis sacchari</name>
    <dbReference type="NCBI Taxonomy" id="742174"/>
    <lineage>
        <taxon>Eukaryota</taxon>
        <taxon>Metazoa</taxon>
        <taxon>Ecdysozoa</taxon>
        <taxon>Arthropoda</taxon>
        <taxon>Hexapoda</taxon>
        <taxon>Insecta</taxon>
        <taxon>Pterygota</taxon>
        <taxon>Neoptera</taxon>
        <taxon>Paraneoptera</taxon>
        <taxon>Hemiptera</taxon>
        <taxon>Sternorrhyncha</taxon>
        <taxon>Aphidomorpha</taxon>
        <taxon>Aphidoidea</taxon>
        <taxon>Aphididae</taxon>
        <taxon>Aphidini</taxon>
        <taxon>Melanaphis</taxon>
    </lineage>
</organism>
<dbReference type="CDD" id="cd02440">
    <property type="entry name" value="AdoMet_MTases"/>
    <property type="match status" value="1"/>
</dbReference>
<evidence type="ECO:0000256" key="13">
    <source>
        <dbReference type="ARBA" id="ARBA00049086"/>
    </source>
</evidence>
<keyword evidence="8 14" id="KW-0949">S-adenosyl-L-methionine</keyword>
<keyword evidence="12" id="KW-0539">Nucleus</keyword>
<evidence type="ECO:0000256" key="12">
    <source>
        <dbReference type="ARBA" id="ARBA00023242"/>
    </source>
</evidence>
<feature type="domain" description="Protein arginine N-methyltransferase" evidence="15">
    <location>
        <begin position="287"/>
        <end position="449"/>
    </location>
</feature>
<dbReference type="GO" id="GO:0005737">
    <property type="term" value="C:cytoplasm"/>
    <property type="evidence" value="ECO:0007669"/>
    <property type="project" value="UniProtKB-SubCell"/>
</dbReference>
<dbReference type="OrthoDB" id="7848332at2759"/>
<dbReference type="EMBL" id="GFXV01001611">
    <property type="protein sequence ID" value="MBW13416.1"/>
    <property type="molecule type" value="Transcribed_RNA"/>
</dbReference>
<dbReference type="FunFam" id="3.40.50.150:FF:000031">
    <property type="entry name" value="Putative Histone-arginine methyltransferase CARM1"/>
    <property type="match status" value="1"/>
</dbReference>
<dbReference type="InterPro" id="IPR055135">
    <property type="entry name" value="PRMT_dom"/>
</dbReference>
<dbReference type="InterPro" id="IPR025799">
    <property type="entry name" value="Arg_MeTrfase"/>
</dbReference>
<proteinExistence type="predicted"/>
<dbReference type="GO" id="GO:0035242">
    <property type="term" value="F:protein-arginine omega-N asymmetric methyltransferase activity"/>
    <property type="evidence" value="ECO:0007669"/>
    <property type="project" value="UniProtKB-EC"/>
</dbReference>
<dbReference type="PANTHER" id="PTHR11006">
    <property type="entry name" value="PROTEIN ARGININE N-METHYLTRANSFERASE"/>
    <property type="match status" value="1"/>
</dbReference>
<dbReference type="PANTHER" id="PTHR11006:SF10">
    <property type="entry name" value="HISTONE-ARGININE METHYLTRANSFERASE CARMER-RELATED"/>
    <property type="match status" value="1"/>
</dbReference>
<keyword evidence="7 14" id="KW-0808">Transferase</keyword>
<keyword evidence="4" id="KW-0488">Methylation</keyword>
<dbReference type="Pfam" id="PF22528">
    <property type="entry name" value="PRMT_C"/>
    <property type="match status" value="1"/>
</dbReference>
<protein>
    <recommendedName>
        <fullName evidence="3">type I protein arginine methyltransferase</fullName>
        <ecNumber evidence="3">2.1.1.319</ecNumber>
    </recommendedName>
</protein>
<dbReference type="Gene3D" id="3.40.50.150">
    <property type="entry name" value="Vaccinia Virus protein VP39"/>
    <property type="match status" value="1"/>
</dbReference>
<evidence type="ECO:0000256" key="11">
    <source>
        <dbReference type="ARBA" id="ARBA00023163"/>
    </source>
</evidence>
<evidence type="ECO:0000256" key="4">
    <source>
        <dbReference type="ARBA" id="ARBA00022481"/>
    </source>
</evidence>
<keyword evidence="10" id="KW-0805">Transcription regulation</keyword>
<dbReference type="GO" id="GO:0032259">
    <property type="term" value="P:methylation"/>
    <property type="evidence" value="ECO:0007669"/>
    <property type="project" value="UniProtKB-KW"/>
</dbReference>
<evidence type="ECO:0000256" key="8">
    <source>
        <dbReference type="ARBA" id="ARBA00022691"/>
    </source>
</evidence>
<comment type="catalytic activity">
    <reaction evidence="13">
        <text>L-arginyl-[protein] + 2 S-adenosyl-L-methionine = N(omega),N(omega)-dimethyl-L-arginyl-[protein] + 2 S-adenosyl-L-homocysteine + 2 H(+)</text>
        <dbReference type="Rhea" id="RHEA:48096"/>
        <dbReference type="Rhea" id="RHEA-COMP:10532"/>
        <dbReference type="Rhea" id="RHEA-COMP:11991"/>
        <dbReference type="ChEBI" id="CHEBI:15378"/>
        <dbReference type="ChEBI" id="CHEBI:29965"/>
        <dbReference type="ChEBI" id="CHEBI:57856"/>
        <dbReference type="ChEBI" id="CHEBI:59789"/>
        <dbReference type="ChEBI" id="CHEBI:61897"/>
        <dbReference type="EC" id="2.1.1.319"/>
    </reaction>
</comment>
<dbReference type="EC" id="2.1.1.319" evidence="3"/>
<evidence type="ECO:0000256" key="7">
    <source>
        <dbReference type="ARBA" id="ARBA00022679"/>
    </source>
</evidence>
<keyword evidence="5" id="KW-0963">Cytoplasm</keyword>
<dbReference type="InterPro" id="IPR011993">
    <property type="entry name" value="PH-like_dom_sf"/>
</dbReference>
<dbReference type="GO" id="GO:0070611">
    <property type="term" value="F:histone H3R2 methyltransferase activity"/>
    <property type="evidence" value="ECO:0007669"/>
    <property type="project" value="TreeGrafter"/>
</dbReference>
<dbReference type="PROSITE" id="PS51678">
    <property type="entry name" value="SAM_MT_PRMT"/>
    <property type="match status" value="1"/>
</dbReference>
<evidence type="ECO:0000256" key="10">
    <source>
        <dbReference type="ARBA" id="ARBA00023015"/>
    </source>
</evidence>
<dbReference type="SUPFAM" id="SSF53335">
    <property type="entry name" value="S-adenosyl-L-methionine-dependent methyltransferases"/>
    <property type="match status" value="1"/>
</dbReference>
<sequence>MATNVLQTNNTGKINNKRLALVQIVKIDLNAGNNPETQDDGIVYSPAYISTTNTCVLNSGTSSQGIQFQLLDGNNESIIEFTPSYSVDYCKVSKDTYAIQFNNYTYMLKFKTHIDLYEFTVLLARAKKGNELSVFSNRTDEASAAQYFQFYGYLSQQQNMLQDYIRTSTYQKAVLINTIDFQDKIVLDVGAGSGILSFFSVQAGAKKVYAVEASSMAQHAQTLVDSNNLGDKIFIVAGKIEEIDLPEKVDVIISEPMGYMLYNERMLETYLHAKKWLKPGGKMYPSKGDLHIAPFTDDALFMEQTNKASFWVQSCFHGVDLSSLRDMAMREYFRQPIVDTFDIRICLAKSVKHSLDFLTATEQQLHKIDIPLEYYILESGTVHGLAFWFDVAFQGSSQTLWLSTSPTESLTHWYQVRCLLEKPILVKVGQILTGSVSLQANVRQSYDVFINLMIDGLPHTSSSNNLDLKNPYFRYTGQPPQPPPSVNTISPSESYWANLDLQSTTSALNMVNGIPLNGYATDISMDMQTSPTAVANNANLINLVTVPQPNIHPGSISSTGRQRVSTATSTAGAQLIGGGISPTLFTSNQNQNQQLLLGAATAAAGGSTTAMGNYPVNNSLMIGDYVAPSTGVLNISYR</sequence>
<evidence type="ECO:0000256" key="6">
    <source>
        <dbReference type="ARBA" id="ARBA00022603"/>
    </source>
</evidence>
<dbReference type="FunFam" id="2.70.160.11:FF:000002">
    <property type="entry name" value="Probable histone-arginine methyltransferase CARM1"/>
    <property type="match status" value="1"/>
</dbReference>
<reference evidence="16" key="1">
    <citation type="submission" date="2017-10" db="EMBL/GenBank/DDBJ databases">
        <title>Transcriptome Assembly of Sugarcane Aphid Adults.</title>
        <authorList>
            <person name="Scully E.D."/>
            <person name="Palmer N.A."/>
            <person name="Geib S.M."/>
            <person name="Sarath G."/>
            <person name="Sattler S.E."/>
        </authorList>
    </citation>
    <scope>NUCLEOTIDE SEQUENCE</scope>
    <source>
        <tissue evidence="16">Whole body</tissue>
    </source>
</reference>
<dbReference type="InterPro" id="IPR029063">
    <property type="entry name" value="SAM-dependent_MTases_sf"/>
</dbReference>
<keyword evidence="11" id="KW-0804">Transcription</keyword>
<evidence type="ECO:0000256" key="1">
    <source>
        <dbReference type="ARBA" id="ARBA00004123"/>
    </source>
</evidence>
<keyword evidence="6 14" id="KW-0489">Methyltransferase</keyword>
<dbReference type="GO" id="GO:0006355">
    <property type="term" value="P:regulation of DNA-templated transcription"/>
    <property type="evidence" value="ECO:0007669"/>
    <property type="project" value="UniProtKB-ARBA"/>
</dbReference>
<dbReference type="GO" id="GO:0035241">
    <property type="term" value="F:protein-arginine omega-N monomethyltransferase activity"/>
    <property type="evidence" value="ECO:0007669"/>
    <property type="project" value="UniProtKB-ARBA"/>
</dbReference>
<name>A0A2H8TH17_9HEMI</name>
<gene>
    <name evidence="16" type="primary">Art4_7</name>
</gene>
<evidence type="ECO:0000256" key="3">
    <source>
        <dbReference type="ARBA" id="ARBA00011925"/>
    </source>
</evidence>